<dbReference type="AlphaFoldDB" id="A0A2P2QDX8"/>
<protein>
    <submittedName>
        <fullName evidence="1">Uncharacterized protein</fullName>
    </submittedName>
</protein>
<name>A0A2P2QDX8_RHIMU</name>
<sequence>MKNSNKILEFTHFQFLYNSKAKQT</sequence>
<evidence type="ECO:0000313" key="1">
    <source>
        <dbReference type="EMBL" id="MBX65097.1"/>
    </source>
</evidence>
<accession>A0A2P2QDX8</accession>
<reference evidence="1" key="1">
    <citation type="submission" date="2018-02" db="EMBL/GenBank/DDBJ databases">
        <title>Rhizophora mucronata_Transcriptome.</title>
        <authorList>
            <person name="Meera S.P."/>
            <person name="Sreeshan A."/>
            <person name="Augustine A."/>
        </authorList>
    </citation>
    <scope>NUCLEOTIDE SEQUENCE</scope>
    <source>
        <tissue evidence="1">Leaf</tissue>
    </source>
</reference>
<organism evidence="1">
    <name type="scientific">Rhizophora mucronata</name>
    <name type="common">Asiatic mangrove</name>
    <dbReference type="NCBI Taxonomy" id="61149"/>
    <lineage>
        <taxon>Eukaryota</taxon>
        <taxon>Viridiplantae</taxon>
        <taxon>Streptophyta</taxon>
        <taxon>Embryophyta</taxon>
        <taxon>Tracheophyta</taxon>
        <taxon>Spermatophyta</taxon>
        <taxon>Magnoliopsida</taxon>
        <taxon>eudicotyledons</taxon>
        <taxon>Gunneridae</taxon>
        <taxon>Pentapetalae</taxon>
        <taxon>rosids</taxon>
        <taxon>fabids</taxon>
        <taxon>Malpighiales</taxon>
        <taxon>Rhizophoraceae</taxon>
        <taxon>Rhizophora</taxon>
    </lineage>
</organism>
<proteinExistence type="predicted"/>
<dbReference type="EMBL" id="GGEC01084613">
    <property type="protein sequence ID" value="MBX65097.1"/>
    <property type="molecule type" value="Transcribed_RNA"/>
</dbReference>